<evidence type="ECO:0000313" key="3">
    <source>
        <dbReference type="EMBL" id="QFM78319.1"/>
    </source>
</evidence>
<proteinExistence type="predicted"/>
<keyword evidence="2" id="KW-1133">Transmembrane helix</keyword>
<keyword evidence="2" id="KW-0812">Transmembrane</keyword>
<evidence type="ECO:0000256" key="2">
    <source>
        <dbReference type="SAM" id="Phobius"/>
    </source>
</evidence>
<feature type="transmembrane region" description="Helical" evidence="2">
    <location>
        <begin position="184"/>
        <end position="205"/>
    </location>
</feature>
<dbReference type="EMBL" id="KR065722">
    <property type="protein sequence ID" value="QFM78319.1"/>
    <property type="molecule type" value="Genomic_DNA"/>
</dbReference>
<protein>
    <submittedName>
        <fullName evidence="3">ALTO</fullName>
    </submittedName>
</protein>
<feature type="region of interest" description="Disordered" evidence="1">
    <location>
        <begin position="39"/>
        <end position="63"/>
    </location>
</feature>
<organism evidence="3 4">
    <name type="scientific">Sus scrofa polyomavirus 1</name>
    <dbReference type="NCBI Taxonomy" id="1680894"/>
    <lineage>
        <taxon>Viruses</taxon>
        <taxon>Monodnaviria</taxon>
        <taxon>Shotokuvirae</taxon>
        <taxon>Cossaviricota</taxon>
        <taxon>Papovaviricetes</taxon>
        <taxon>Sepolyvirales</taxon>
        <taxon>Polyomaviridae</taxon>
        <taxon>Alphapolyomavirus</taxon>
        <taxon>Alphapolyomavirus suis</taxon>
    </lineage>
</organism>
<feature type="compositionally biased region" description="Polar residues" evidence="1">
    <location>
        <begin position="106"/>
        <end position="115"/>
    </location>
</feature>
<sequence>MGLPILNIGGSPSKEQAIDLKTTFPLLMELPSEVPTFTFPVQEAGPVEDPPPDTPEDPLPPQRLLSLQEALYLPHAPHLPQQAPKQEAVYLEIPSLPSPPQEDPRSLQSQTSSAQRPWIRLQDLQNSQDSAPPLPPRLGPLPPLPMERDLQRLQREVLMMEQVLSTLQEAFRARRRSLRRQKKMLFLLIFLLALLTISLTLYIVIKQ</sequence>
<evidence type="ECO:0000313" key="4">
    <source>
        <dbReference type="Proteomes" id="UP000147829"/>
    </source>
</evidence>
<feature type="region of interest" description="Disordered" evidence="1">
    <location>
        <begin position="94"/>
        <end position="116"/>
    </location>
</feature>
<gene>
    <name evidence="3" type="primary">ALTO</name>
</gene>
<evidence type="ECO:0000256" key="1">
    <source>
        <dbReference type="SAM" id="MobiDB-lite"/>
    </source>
</evidence>
<dbReference type="Proteomes" id="UP000147829">
    <property type="component" value="Segment"/>
</dbReference>
<reference evidence="3 4" key="1">
    <citation type="submission" date="2015-04" db="EMBL/GenBank/DDBJ databases">
        <title>A novel polyomavirus in domestic pig (Sus scrofa domesticus).</title>
        <authorList>
            <person name="Ehlers B."/>
            <person name="Liebmann S."/>
            <person name="Walter C."/>
            <person name="Preugschass H."/>
            <person name="Fischer D."/>
        </authorList>
    </citation>
    <scope>NUCLEOTIDE SEQUENCE [LARGE SCALE GENOMIC DNA]</scope>
    <source>
        <strain evidence="3">471</strain>
    </source>
</reference>
<keyword evidence="4" id="KW-1185">Reference proteome</keyword>
<accession>A0A5J6XUA7</accession>
<name>A0A5J6XUA7_9POLY</name>
<keyword evidence="2" id="KW-0472">Membrane</keyword>